<accession>A0A3A4KCW6</accession>
<evidence type="ECO:0000313" key="2">
    <source>
        <dbReference type="EMBL" id="RJO76521.1"/>
    </source>
</evidence>
<comment type="caution">
    <text evidence="2">The sequence shown here is derived from an EMBL/GenBank/DDBJ whole genome shotgun (WGS) entry which is preliminary data.</text>
</comment>
<organism evidence="2 3">
    <name type="scientific">Nocardia panacis</name>
    <dbReference type="NCBI Taxonomy" id="2340916"/>
    <lineage>
        <taxon>Bacteria</taxon>
        <taxon>Bacillati</taxon>
        <taxon>Actinomycetota</taxon>
        <taxon>Actinomycetes</taxon>
        <taxon>Mycobacteriales</taxon>
        <taxon>Nocardiaceae</taxon>
        <taxon>Nocardia</taxon>
    </lineage>
</organism>
<reference evidence="2 3" key="1">
    <citation type="submission" date="2018-09" db="EMBL/GenBank/DDBJ databases">
        <title>YIM PH21274 draft genome.</title>
        <authorList>
            <person name="Miao C."/>
        </authorList>
    </citation>
    <scope>NUCLEOTIDE SEQUENCE [LARGE SCALE GENOMIC DNA]</scope>
    <source>
        <strain evidence="2 3">YIM PH 21724</strain>
    </source>
</reference>
<protein>
    <submittedName>
        <fullName evidence="2">Uncharacterized protein</fullName>
    </submittedName>
</protein>
<evidence type="ECO:0000313" key="3">
    <source>
        <dbReference type="Proteomes" id="UP000266677"/>
    </source>
</evidence>
<name>A0A3A4KCW6_9NOCA</name>
<sequence>MTDRSSRRVLDSIPEADFAEQSVPANPNDETELNEAPEQSVHARDAFDADPADLVEQSIPAPMDDEPDRD</sequence>
<keyword evidence="3" id="KW-1185">Reference proteome</keyword>
<feature type="region of interest" description="Disordered" evidence="1">
    <location>
        <begin position="1"/>
        <end position="70"/>
    </location>
</feature>
<dbReference type="AlphaFoldDB" id="A0A3A4KCW6"/>
<dbReference type="RefSeq" id="WP_120039447.1">
    <property type="nucleotide sequence ID" value="NZ_QZFU01000016.1"/>
</dbReference>
<dbReference type="OrthoDB" id="4555474at2"/>
<dbReference type="Proteomes" id="UP000266677">
    <property type="component" value="Unassembled WGS sequence"/>
</dbReference>
<gene>
    <name evidence="2" type="ORF">D5S18_09480</name>
</gene>
<dbReference type="EMBL" id="QZFU01000016">
    <property type="protein sequence ID" value="RJO76521.1"/>
    <property type="molecule type" value="Genomic_DNA"/>
</dbReference>
<proteinExistence type="predicted"/>
<evidence type="ECO:0000256" key="1">
    <source>
        <dbReference type="SAM" id="MobiDB-lite"/>
    </source>
</evidence>
<feature type="compositionally biased region" description="Basic and acidic residues" evidence="1">
    <location>
        <begin position="1"/>
        <end position="10"/>
    </location>
</feature>